<name>A0A1L7XTK6_9HELO</name>
<comment type="similarity">
    <text evidence="3">Belongs to the VTA1 family.</text>
</comment>
<feature type="compositionally biased region" description="Pro residues" evidence="9">
    <location>
        <begin position="327"/>
        <end position="339"/>
    </location>
</feature>
<dbReference type="GO" id="GO:0005771">
    <property type="term" value="C:multivesicular body"/>
    <property type="evidence" value="ECO:0007669"/>
    <property type="project" value="TreeGrafter"/>
</dbReference>
<evidence type="ECO:0000256" key="5">
    <source>
        <dbReference type="ARBA" id="ARBA00022490"/>
    </source>
</evidence>
<evidence type="ECO:0000256" key="9">
    <source>
        <dbReference type="SAM" id="MobiDB-lite"/>
    </source>
</evidence>
<gene>
    <name evidence="12" type="ORF">PAC_18258</name>
</gene>
<keyword evidence="6" id="KW-0967">Endosome</keyword>
<feature type="compositionally biased region" description="Polar residues" evidence="9">
    <location>
        <begin position="282"/>
        <end position="291"/>
    </location>
</feature>
<evidence type="ECO:0000256" key="7">
    <source>
        <dbReference type="ARBA" id="ARBA00022927"/>
    </source>
</evidence>
<dbReference type="InterPro" id="IPR044538">
    <property type="entry name" value="Vta1-like"/>
</dbReference>
<evidence type="ECO:0000256" key="6">
    <source>
        <dbReference type="ARBA" id="ARBA00022753"/>
    </source>
</evidence>
<evidence type="ECO:0000256" key="2">
    <source>
        <dbReference type="ARBA" id="ARBA00004496"/>
    </source>
</evidence>
<dbReference type="Pfam" id="PF18097">
    <property type="entry name" value="Vta1_C"/>
    <property type="match status" value="1"/>
</dbReference>
<evidence type="ECO:0000313" key="12">
    <source>
        <dbReference type="EMBL" id="CZR68359.1"/>
    </source>
</evidence>
<evidence type="ECO:0000256" key="3">
    <source>
        <dbReference type="ARBA" id="ARBA00007895"/>
    </source>
</evidence>
<accession>A0A1L7XTK6</accession>
<evidence type="ECO:0000256" key="4">
    <source>
        <dbReference type="ARBA" id="ARBA00022448"/>
    </source>
</evidence>
<feature type="domain" description="Vta1 C-terminal" evidence="11">
    <location>
        <begin position="435"/>
        <end position="469"/>
    </location>
</feature>
<feature type="domain" description="Vta1/callose synthase N-terminal" evidence="10">
    <location>
        <begin position="14"/>
        <end position="157"/>
    </location>
</feature>
<dbReference type="GO" id="GO:0015031">
    <property type="term" value="P:protein transport"/>
    <property type="evidence" value="ECO:0007669"/>
    <property type="project" value="UniProtKB-KW"/>
</dbReference>
<dbReference type="GO" id="GO:0032511">
    <property type="term" value="P:late endosome to vacuole transport via multivesicular body sorting pathway"/>
    <property type="evidence" value="ECO:0007669"/>
    <property type="project" value="InterPro"/>
</dbReference>
<proteinExistence type="inferred from homology"/>
<evidence type="ECO:0000313" key="13">
    <source>
        <dbReference type="Proteomes" id="UP000184330"/>
    </source>
</evidence>
<dbReference type="PANTHER" id="PTHR46009">
    <property type="entry name" value="VACUOLAR PROTEIN SORTING-ASSOCIATED PROTEIN VTA1 HOMOLOG"/>
    <property type="match status" value="1"/>
</dbReference>
<dbReference type="InterPro" id="IPR023175">
    <property type="entry name" value="Vta1/CALS_N_sf"/>
</dbReference>
<feature type="region of interest" description="Disordered" evidence="9">
    <location>
        <begin position="182"/>
        <end position="426"/>
    </location>
</feature>
<keyword evidence="13" id="KW-1185">Reference proteome</keyword>
<evidence type="ECO:0008006" key="14">
    <source>
        <dbReference type="Google" id="ProtNLM"/>
    </source>
</evidence>
<keyword evidence="7" id="KW-0653">Protein transport</keyword>
<sequence length="472" mass="52065">MAANIPAKLKAADLTRFIVRAHQLEAVKPVIAYWCEYWIVNQIISKRLHEGDAETLEYTMPLMDKLEQIKKENATNDAIVDDTAGQAYVEHFALETFFRADRAVKANAVTKQTADTFQAAATFFELVNIWGAPDADTQAKIKYAKWNAVRIVRAIKEGKDPNESNPKPEPVQEEALLELDPNDPEVQQLGGPVKPQPAYVEEVPDEQDKLEARTARQSSIDQSLHPSAQVSAQGSPRTFEPYPRDGFPYTAVKDDNVSPLEPSPPNERNGSVGGGYFPEVPTFTSQNQELTLPTAPPGQPIVPGTLDLPQQPTGPPGVKASPDFESFPPPSIPDDPPVVTPQDFYRHSPPAQQPHIPPPQAPYTPPVQQPPYQSPQHQYQAPPPPQQHQPPPQQFQPPPNQYQSFQQRHPHAAAPVPPPVATPVQKQQLITDDMAIAKAQKHARWAISALTFEDAETAVKELREALKTLGAS</sequence>
<dbReference type="Gene3D" id="1.20.5.420">
    <property type="entry name" value="Immunoglobulin FC, subunit C"/>
    <property type="match status" value="1"/>
</dbReference>
<dbReference type="AlphaFoldDB" id="A0A1L7XTK6"/>
<keyword evidence="5" id="KW-0963">Cytoplasm</keyword>
<dbReference type="STRING" id="576137.A0A1L7XTK6"/>
<dbReference type="InterPro" id="IPR039431">
    <property type="entry name" value="Vta1/CALS_N"/>
</dbReference>
<evidence type="ECO:0000256" key="8">
    <source>
        <dbReference type="ARBA" id="ARBA00023136"/>
    </source>
</evidence>
<dbReference type="EMBL" id="FJOG01000054">
    <property type="protein sequence ID" value="CZR68359.1"/>
    <property type="molecule type" value="Genomic_DNA"/>
</dbReference>
<organism evidence="12 13">
    <name type="scientific">Phialocephala subalpina</name>
    <dbReference type="NCBI Taxonomy" id="576137"/>
    <lineage>
        <taxon>Eukaryota</taxon>
        <taxon>Fungi</taxon>
        <taxon>Dikarya</taxon>
        <taxon>Ascomycota</taxon>
        <taxon>Pezizomycotina</taxon>
        <taxon>Leotiomycetes</taxon>
        <taxon>Helotiales</taxon>
        <taxon>Mollisiaceae</taxon>
        <taxon>Phialocephala</taxon>
        <taxon>Phialocephala fortinii species complex</taxon>
    </lineage>
</organism>
<evidence type="ECO:0000259" key="10">
    <source>
        <dbReference type="Pfam" id="PF04652"/>
    </source>
</evidence>
<protein>
    <recommendedName>
        <fullName evidence="14">Vacuolar protein sorting-associated protein VTA1</fullName>
    </recommendedName>
</protein>
<evidence type="ECO:0000256" key="1">
    <source>
        <dbReference type="ARBA" id="ARBA00004481"/>
    </source>
</evidence>
<evidence type="ECO:0000259" key="11">
    <source>
        <dbReference type="Pfam" id="PF18097"/>
    </source>
</evidence>
<dbReference type="PANTHER" id="PTHR46009:SF1">
    <property type="entry name" value="VACUOLAR PROTEIN SORTING-ASSOCIATED PROTEIN VTA1 HOMOLOG"/>
    <property type="match status" value="1"/>
</dbReference>
<reference evidence="12 13" key="1">
    <citation type="submission" date="2016-03" db="EMBL/GenBank/DDBJ databases">
        <authorList>
            <person name="Ploux O."/>
        </authorList>
    </citation>
    <scope>NUCLEOTIDE SEQUENCE [LARGE SCALE GENOMIC DNA]</scope>
    <source>
        <strain evidence="12 13">UAMH 11012</strain>
    </source>
</reference>
<dbReference type="InterPro" id="IPR041212">
    <property type="entry name" value="Vta1_C"/>
</dbReference>
<dbReference type="GO" id="GO:0010008">
    <property type="term" value="C:endosome membrane"/>
    <property type="evidence" value="ECO:0007669"/>
    <property type="project" value="UniProtKB-SubCell"/>
</dbReference>
<keyword evidence="4" id="KW-0813">Transport</keyword>
<dbReference type="Pfam" id="PF04652">
    <property type="entry name" value="Vta1"/>
    <property type="match status" value="1"/>
</dbReference>
<feature type="compositionally biased region" description="Pro residues" evidence="9">
    <location>
        <begin position="381"/>
        <end position="400"/>
    </location>
</feature>
<dbReference type="Proteomes" id="UP000184330">
    <property type="component" value="Unassembled WGS sequence"/>
</dbReference>
<comment type="subcellular location">
    <subcellularLocation>
        <location evidence="2">Cytoplasm</location>
    </subcellularLocation>
    <subcellularLocation>
        <location evidence="1">Endosome membrane</location>
        <topology evidence="1">Peripheral membrane protein</topology>
    </subcellularLocation>
</comment>
<keyword evidence="8" id="KW-0472">Membrane</keyword>
<feature type="compositionally biased region" description="Pro residues" evidence="9">
    <location>
        <begin position="351"/>
        <end position="373"/>
    </location>
</feature>
<dbReference type="Gene3D" id="1.25.40.270">
    <property type="entry name" value="Vacuolar protein sorting-associated protein vta1"/>
    <property type="match status" value="1"/>
</dbReference>
<dbReference type="OrthoDB" id="391137at2759"/>
<feature type="compositionally biased region" description="Polar residues" evidence="9">
    <location>
        <begin position="215"/>
        <end position="236"/>
    </location>
</feature>